<dbReference type="PANTHER" id="PTHR47823:SF9">
    <property type="entry name" value="CHROMOSOME UNDETERMINED SCAFFOLD_10, WHOLE GENOME SHOTGUN SEQUENCE"/>
    <property type="match status" value="1"/>
</dbReference>
<dbReference type="PANTHER" id="PTHR47823">
    <property type="entry name" value="ION_TRANS DOMAIN-CONTAINING PROTEIN"/>
    <property type="match status" value="1"/>
</dbReference>
<dbReference type="InterPro" id="IPR003938">
    <property type="entry name" value="K_chnl_volt-dep_EAG/ELK/ERG"/>
</dbReference>
<keyword evidence="4 8" id="KW-1133">Transmembrane helix</keyword>
<evidence type="ECO:0000256" key="3">
    <source>
        <dbReference type="ARBA" id="ARBA00022692"/>
    </source>
</evidence>
<dbReference type="Gene3D" id="1.10.287.630">
    <property type="entry name" value="Helix hairpin bin"/>
    <property type="match status" value="1"/>
</dbReference>
<organism evidence="10 11">
    <name type="scientific">Phytophthora sojae (strain P6497)</name>
    <name type="common">Soybean stem and root rot agent</name>
    <name type="synonym">Phytophthora megasperma f. sp. glycines</name>
    <dbReference type="NCBI Taxonomy" id="1094619"/>
    <lineage>
        <taxon>Eukaryota</taxon>
        <taxon>Sar</taxon>
        <taxon>Stramenopiles</taxon>
        <taxon>Oomycota</taxon>
        <taxon>Peronosporomycetes</taxon>
        <taxon>Peronosporales</taxon>
        <taxon>Peronosporaceae</taxon>
        <taxon>Phytophthora</taxon>
    </lineage>
</organism>
<dbReference type="InterPro" id="IPR000595">
    <property type="entry name" value="cNMP-bd_dom"/>
</dbReference>
<dbReference type="SUPFAM" id="SSF81324">
    <property type="entry name" value="Voltage-gated potassium channels"/>
    <property type="match status" value="2"/>
</dbReference>
<comment type="subcellular location">
    <subcellularLocation>
        <location evidence="1">Membrane</location>
        <topology evidence="1">Multi-pass membrane protein</topology>
    </subcellularLocation>
</comment>
<keyword evidence="2" id="KW-0813">Transport</keyword>
<dbReference type="PRINTS" id="PR01463">
    <property type="entry name" value="EAGCHANLFMLY"/>
</dbReference>
<keyword evidence="3 8" id="KW-0812">Transmembrane</keyword>
<dbReference type="SMR" id="G4ZJ57"/>
<evidence type="ECO:0000256" key="6">
    <source>
        <dbReference type="ARBA" id="ARBA00023136"/>
    </source>
</evidence>
<feature type="domain" description="Cyclic nucleotide-binding" evidence="9">
    <location>
        <begin position="436"/>
        <end position="510"/>
    </location>
</feature>
<dbReference type="PROSITE" id="PS50042">
    <property type="entry name" value="CNMP_BINDING_3"/>
    <property type="match status" value="1"/>
</dbReference>
<accession>G4ZJ57</accession>
<dbReference type="AlphaFoldDB" id="G4ZJ57"/>
<dbReference type="GeneID" id="20658206"/>
<feature type="transmembrane region" description="Helical" evidence="8">
    <location>
        <begin position="105"/>
        <end position="124"/>
    </location>
</feature>
<feature type="transmembrane region" description="Helical" evidence="8">
    <location>
        <begin position="317"/>
        <end position="337"/>
    </location>
</feature>
<keyword evidence="7" id="KW-0407">Ion channel</keyword>
<sequence length="1229" mass="140836">MKRTLIHPWRKKVQDVATVRLGPLANSPTRSTATVANFVHDNALSIAKGLPRKRKLQQQKSFPDPSLYTAPRRVRRNDLVPVIQPEKVKYDRWFIQPRAAWKVRWDLWIGFIIAYSVILIPYRIGFGIDLSGWEQIMNYCFDSSFAVDVILNFFTGYYDEDVLVCELRRIRQRYLRSWFIFDIASTVPLDQFLQVVTNASSSLLTLKLIRVFRLFRLLKLMRLLRLKRAMEAVQVDALNAHVLQTLKSLLTIIFIIHLVACGWYMFYTWDPTGPNWVTNIEAKGFKSPYLVSFYWVSNTMMSVGYGEIYGITDGERLYSIFVACLGSICVGMIIANIQMLTENYNPRGIMLKQKLQDTKEFLIQRGIPRRLRQRVISQFEFHWSHRTVFDEDYLLQQFPKSLQYEILAASMESFVKKFPFFGMTSVEFFVFAIPRLRPIVLGPGQVLVDAESVWEELYFLTSGSVETVQSNLVVGSLSPGEICGIEYLVNSRRRYTHTYRSISKTELYAMYSKDLLEAIDKCPVAHKYLEDLAVILGERYEESARRGRRAMQRMRSIRAVRRESFTRGEPFLHKRHRKSISSINLHTMAPDLITRMDMTVAGDEVVTHWSVIRHYSKLRISWDIVMGFMVSITAVTVPFRIAFDVQDVLVFYATDRISDVLFVLDVVLSFCTTYVDDTGVEIVDRKEIRRHYLKTTFFVDIMATIPFDFVVEAVAAGNVFKSLRLIRTLKLIKLLRLMRLSKLLKMNSQWMAEFDINVDTVRLLKLLAPVMIIAHYVGCFWFYMSADRDADDAWWGNLYFEDPDSILSKYIASIYWAITTMTTVGFGDIVPVNDLEKAYCILVLIGGTTLFAYVVGTVIEVASNSKSLMNREHEMVQRVNAYIKERGVSTEFIVACQEHLRFVDSEKTFFAENSLLDALSYSLRSELTLILNGGVVSKIRFFDKKPKWFLTLMLPRLVPQFFLEGDILIYQDNPVSGIFFLMNGAVIAKTRHFAPVPNAHATMTSGRSQSSGGDHVIADHQGTIAKIYEGEFFGYKETLTETVAQYNLFAMRATGTYLLPRECLDEFEAQYPRVMDEIRSLIIQSITRQQKVVSGWQNNDAIGLTSVDRERVAELNITRRGGDHDTIRASVSGISMLHRRHSSFVSSTGLGLGLMAQSVAAEVAAHAFRAGRRSSISLRDVNGQRRPSERYLAMRKTDVTALVDELLSGDGFQIQRTGSGRTQKPTVTN</sequence>
<name>G4ZJ57_PHYSP</name>
<dbReference type="FunFam" id="1.10.287.70:FF:000123">
    <property type="entry name" value="Potassium channel KAT3"/>
    <property type="match status" value="1"/>
</dbReference>
<evidence type="ECO:0000256" key="7">
    <source>
        <dbReference type="ARBA" id="ARBA00023303"/>
    </source>
</evidence>
<dbReference type="KEGG" id="psoj:PHYSODRAFT_503276"/>
<dbReference type="GO" id="GO:0005249">
    <property type="term" value="F:voltage-gated potassium channel activity"/>
    <property type="evidence" value="ECO:0007669"/>
    <property type="project" value="InterPro"/>
</dbReference>
<dbReference type="InterPro" id="IPR014710">
    <property type="entry name" value="RmlC-like_jellyroll"/>
</dbReference>
<evidence type="ECO:0000259" key="9">
    <source>
        <dbReference type="PROSITE" id="PS50042"/>
    </source>
</evidence>
<evidence type="ECO:0000256" key="1">
    <source>
        <dbReference type="ARBA" id="ARBA00004141"/>
    </source>
</evidence>
<evidence type="ECO:0000313" key="11">
    <source>
        <dbReference type="Proteomes" id="UP000002640"/>
    </source>
</evidence>
<dbReference type="Gene3D" id="2.60.120.10">
    <property type="entry name" value="Jelly Rolls"/>
    <property type="match status" value="2"/>
</dbReference>
<feature type="transmembrane region" description="Helical" evidence="8">
    <location>
        <begin position="697"/>
        <end position="720"/>
    </location>
</feature>
<dbReference type="InterPro" id="IPR018490">
    <property type="entry name" value="cNMP-bd_dom_sf"/>
</dbReference>
<dbReference type="Proteomes" id="UP000002640">
    <property type="component" value="Unassembled WGS sequence"/>
</dbReference>
<dbReference type="OMA" id="VWEELYF"/>
<dbReference type="SMART" id="SM00100">
    <property type="entry name" value="cNMP"/>
    <property type="match status" value="2"/>
</dbReference>
<dbReference type="Pfam" id="PF00027">
    <property type="entry name" value="cNMP_binding"/>
    <property type="match status" value="1"/>
</dbReference>
<feature type="transmembrane region" description="Helical" evidence="8">
    <location>
        <begin position="249"/>
        <end position="267"/>
    </location>
</feature>
<evidence type="ECO:0000256" key="5">
    <source>
        <dbReference type="ARBA" id="ARBA00023065"/>
    </source>
</evidence>
<evidence type="ECO:0000256" key="2">
    <source>
        <dbReference type="ARBA" id="ARBA00022448"/>
    </source>
</evidence>
<keyword evidence="6 8" id="KW-0472">Membrane</keyword>
<protein>
    <recommendedName>
        <fullName evidence="9">Cyclic nucleotide-binding domain-containing protein</fullName>
    </recommendedName>
</protein>
<evidence type="ECO:0000256" key="4">
    <source>
        <dbReference type="ARBA" id="ARBA00022989"/>
    </source>
</evidence>
<evidence type="ECO:0000313" key="10">
    <source>
        <dbReference type="EMBL" id="EGZ17304.1"/>
    </source>
</evidence>
<evidence type="ECO:0000256" key="8">
    <source>
        <dbReference type="SAM" id="Phobius"/>
    </source>
</evidence>
<dbReference type="Gene3D" id="1.10.287.70">
    <property type="match status" value="2"/>
</dbReference>
<dbReference type="RefSeq" id="XP_009526362.1">
    <property type="nucleotide sequence ID" value="XM_009528067.1"/>
</dbReference>
<dbReference type="Pfam" id="PF00520">
    <property type="entry name" value="Ion_trans"/>
    <property type="match status" value="2"/>
</dbReference>
<feature type="transmembrane region" description="Helical" evidence="8">
    <location>
        <begin position="766"/>
        <end position="786"/>
    </location>
</feature>
<dbReference type="InterPro" id="IPR005821">
    <property type="entry name" value="Ion_trans_dom"/>
</dbReference>
<proteinExistence type="predicted"/>
<feature type="transmembrane region" description="Helical" evidence="8">
    <location>
        <begin position="838"/>
        <end position="859"/>
    </location>
</feature>
<dbReference type="InParanoid" id="G4ZJ57"/>
<keyword evidence="5" id="KW-0406">Ion transport</keyword>
<dbReference type="SUPFAM" id="SSF51206">
    <property type="entry name" value="cAMP-binding domain-like"/>
    <property type="match status" value="2"/>
</dbReference>
<keyword evidence="11" id="KW-1185">Reference proteome</keyword>
<gene>
    <name evidence="10" type="ORF">PHYSODRAFT_503276</name>
</gene>
<reference evidence="10 11" key="1">
    <citation type="journal article" date="2006" name="Science">
        <title>Phytophthora genome sequences uncover evolutionary origins and mechanisms of pathogenesis.</title>
        <authorList>
            <person name="Tyler B.M."/>
            <person name="Tripathy S."/>
            <person name="Zhang X."/>
            <person name="Dehal P."/>
            <person name="Jiang R.H."/>
            <person name="Aerts A."/>
            <person name="Arredondo F.D."/>
            <person name="Baxter L."/>
            <person name="Bensasson D."/>
            <person name="Beynon J.L."/>
            <person name="Chapman J."/>
            <person name="Damasceno C.M."/>
            <person name="Dorrance A.E."/>
            <person name="Dou D."/>
            <person name="Dickerman A.W."/>
            <person name="Dubchak I.L."/>
            <person name="Garbelotto M."/>
            <person name="Gijzen M."/>
            <person name="Gordon S.G."/>
            <person name="Govers F."/>
            <person name="Grunwald N.J."/>
            <person name="Huang W."/>
            <person name="Ivors K.L."/>
            <person name="Jones R.W."/>
            <person name="Kamoun S."/>
            <person name="Krampis K."/>
            <person name="Lamour K.H."/>
            <person name="Lee M.K."/>
            <person name="McDonald W.H."/>
            <person name="Medina M."/>
            <person name="Meijer H.J."/>
            <person name="Nordberg E.K."/>
            <person name="Maclean D.J."/>
            <person name="Ospina-Giraldo M.D."/>
            <person name="Morris P.F."/>
            <person name="Phuntumart V."/>
            <person name="Putnam N.H."/>
            <person name="Rash S."/>
            <person name="Rose J.K."/>
            <person name="Sakihama Y."/>
            <person name="Salamov A.A."/>
            <person name="Savidor A."/>
            <person name="Scheuring C.F."/>
            <person name="Smith B.M."/>
            <person name="Sobral B.W."/>
            <person name="Terry A."/>
            <person name="Torto-Alalibo T.A."/>
            <person name="Win J."/>
            <person name="Xu Z."/>
            <person name="Zhang H."/>
            <person name="Grigoriev I.V."/>
            <person name="Rokhsar D.S."/>
            <person name="Boore J.L."/>
        </authorList>
    </citation>
    <scope>NUCLEOTIDE SEQUENCE [LARGE SCALE GENOMIC DNA]</scope>
    <source>
        <strain evidence="10 11">P6497</strain>
    </source>
</reference>
<feature type="transmembrane region" description="Helical" evidence="8">
    <location>
        <begin position="806"/>
        <end position="826"/>
    </location>
</feature>
<dbReference type="GO" id="GO:0016020">
    <property type="term" value="C:membrane"/>
    <property type="evidence" value="ECO:0007669"/>
    <property type="project" value="UniProtKB-SubCell"/>
</dbReference>
<feature type="transmembrane region" description="Helical" evidence="8">
    <location>
        <begin position="136"/>
        <end position="154"/>
    </location>
</feature>
<dbReference type="EMBL" id="JH159154">
    <property type="protein sequence ID" value="EGZ17304.1"/>
    <property type="molecule type" value="Genomic_DNA"/>
</dbReference>
<dbReference type="CDD" id="cd00038">
    <property type="entry name" value="CAP_ED"/>
    <property type="match status" value="2"/>
</dbReference>